<sequence length="248" mass="28839">MTRRPRPHRRGPLWPSWLLALLLLPGLAAAMPYVPPSYTAEYQASKMGLSVLARITLSREGEYLRYRAQLRPTGVLSWVLSDEIIEQSIFRITPAGLQSLEYLYRHMSDDRKRLTESRFDWERGEVRGTRNGRSFSLEIPPHAVDRFTLQLSMIQALVEGKDRFSRTIVDKDRITTYHFQVGAAQRIDTPVGRVEAIPVIRHIEDRDTTVSTWFAPRLNYLPVRLEQMQGDERLVLNLRALEWHDTEE</sequence>
<gene>
    <name evidence="1" type="ORF">SAMN05421721_11224</name>
</gene>
<keyword evidence="2" id="KW-1185">Reference proteome</keyword>
<dbReference type="EMBL" id="FOUO01000012">
    <property type="protein sequence ID" value="SFM58727.1"/>
    <property type="molecule type" value="Genomic_DNA"/>
</dbReference>
<name>A0A1I4S2J1_ECTMO</name>
<organism evidence="1 2">
    <name type="scientific">Ectothiorhodospira mobilis</name>
    <dbReference type="NCBI Taxonomy" id="195064"/>
    <lineage>
        <taxon>Bacteria</taxon>
        <taxon>Pseudomonadati</taxon>
        <taxon>Pseudomonadota</taxon>
        <taxon>Gammaproteobacteria</taxon>
        <taxon>Chromatiales</taxon>
        <taxon>Ectothiorhodospiraceae</taxon>
        <taxon>Ectothiorhodospira</taxon>
    </lineage>
</organism>
<dbReference type="RefSeq" id="WP_244887921.1">
    <property type="nucleotide sequence ID" value="NZ_FOUO01000012.1"/>
</dbReference>
<evidence type="ECO:0000313" key="1">
    <source>
        <dbReference type="EMBL" id="SFM58727.1"/>
    </source>
</evidence>
<evidence type="ECO:0008006" key="3">
    <source>
        <dbReference type="Google" id="ProtNLM"/>
    </source>
</evidence>
<accession>A0A1I4S2J1</accession>
<proteinExistence type="predicted"/>
<dbReference type="Pfam" id="PF11306">
    <property type="entry name" value="DUF3108"/>
    <property type="match status" value="1"/>
</dbReference>
<reference evidence="1 2" key="1">
    <citation type="submission" date="2016-10" db="EMBL/GenBank/DDBJ databases">
        <authorList>
            <person name="de Groot N.N."/>
        </authorList>
    </citation>
    <scope>NUCLEOTIDE SEQUENCE [LARGE SCALE GENOMIC DNA]</scope>
    <source>
        <strain evidence="1 2">DSM 4180</strain>
    </source>
</reference>
<evidence type="ECO:0000313" key="2">
    <source>
        <dbReference type="Proteomes" id="UP000199556"/>
    </source>
</evidence>
<dbReference type="Proteomes" id="UP000199556">
    <property type="component" value="Unassembled WGS sequence"/>
</dbReference>
<protein>
    <recommendedName>
        <fullName evidence="3">DUF3108 domain-containing protein</fullName>
    </recommendedName>
</protein>
<dbReference type="AlphaFoldDB" id="A0A1I4S2J1"/>
<dbReference type="STRING" id="195064.SAMN05421721_11224"/>
<dbReference type="InterPro" id="IPR021457">
    <property type="entry name" value="DUF3108"/>
</dbReference>